<dbReference type="EMBL" id="CM055752">
    <property type="protein sequence ID" value="KAJ7992746.1"/>
    <property type="molecule type" value="Genomic_DNA"/>
</dbReference>
<sequence>MVRPALGPTDPATWEGDEGRGAGRRRDACNQRDHRTNQRRLIAPAACLLFQTQIEGRFPNPSARTRGLSSTCRSRGP</sequence>
<accession>A0ACC2FN58</accession>
<proteinExistence type="predicted"/>
<evidence type="ECO:0000313" key="2">
    <source>
        <dbReference type="Proteomes" id="UP001157502"/>
    </source>
</evidence>
<evidence type="ECO:0000313" key="1">
    <source>
        <dbReference type="EMBL" id="KAJ7992746.1"/>
    </source>
</evidence>
<dbReference type="Proteomes" id="UP001157502">
    <property type="component" value="Chromosome 25"/>
</dbReference>
<protein>
    <submittedName>
        <fullName evidence="1">Uncharacterized protein</fullName>
    </submittedName>
</protein>
<name>A0ACC2FN58_DALPE</name>
<keyword evidence="2" id="KW-1185">Reference proteome</keyword>
<comment type="caution">
    <text evidence="1">The sequence shown here is derived from an EMBL/GenBank/DDBJ whole genome shotgun (WGS) entry which is preliminary data.</text>
</comment>
<organism evidence="1 2">
    <name type="scientific">Dallia pectoralis</name>
    <name type="common">Alaska blackfish</name>
    <dbReference type="NCBI Taxonomy" id="75939"/>
    <lineage>
        <taxon>Eukaryota</taxon>
        <taxon>Metazoa</taxon>
        <taxon>Chordata</taxon>
        <taxon>Craniata</taxon>
        <taxon>Vertebrata</taxon>
        <taxon>Euteleostomi</taxon>
        <taxon>Actinopterygii</taxon>
        <taxon>Neopterygii</taxon>
        <taxon>Teleostei</taxon>
        <taxon>Protacanthopterygii</taxon>
        <taxon>Esociformes</taxon>
        <taxon>Umbridae</taxon>
        <taxon>Dallia</taxon>
    </lineage>
</organism>
<reference evidence="1" key="1">
    <citation type="submission" date="2021-05" db="EMBL/GenBank/DDBJ databases">
        <authorList>
            <person name="Pan Q."/>
            <person name="Jouanno E."/>
            <person name="Zahm M."/>
            <person name="Klopp C."/>
            <person name="Cabau C."/>
            <person name="Louis A."/>
            <person name="Berthelot C."/>
            <person name="Parey E."/>
            <person name="Roest Crollius H."/>
            <person name="Montfort J."/>
            <person name="Robinson-Rechavi M."/>
            <person name="Bouchez O."/>
            <person name="Lampietro C."/>
            <person name="Lopez Roques C."/>
            <person name="Donnadieu C."/>
            <person name="Postlethwait J."/>
            <person name="Bobe J."/>
            <person name="Dillon D."/>
            <person name="Chandos A."/>
            <person name="von Hippel F."/>
            <person name="Guiguen Y."/>
        </authorList>
    </citation>
    <scope>NUCLEOTIDE SEQUENCE</scope>
    <source>
        <strain evidence="1">YG-Jan2019</strain>
    </source>
</reference>
<gene>
    <name evidence="1" type="ORF">DPEC_G00281870</name>
</gene>